<proteinExistence type="predicted"/>
<evidence type="ECO:0000256" key="1">
    <source>
        <dbReference type="SAM" id="Phobius"/>
    </source>
</evidence>
<reference evidence="2 3" key="1">
    <citation type="submission" date="2019-06" db="EMBL/GenBank/DDBJ databases">
        <title>Whole genome shotgun sequence of Streptomyces cacaoi subsp. cacaoi NBRC 12748.</title>
        <authorList>
            <person name="Hosoyama A."/>
            <person name="Uohara A."/>
            <person name="Ohji S."/>
            <person name="Ichikawa N."/>
        </authorList>
    </citation>
    <scope>NUCLEOTIDE SEQUENCE [LARGE SCALE GENOMIC DNA]</scope>
    <source>
        <strain evidence="2 3">NBRC 12748</strain>
    </source>
</reference>
<evidence type="ECO:0000313" key="3">
    <source>
        <dbReference type="Proteomes" id="UP000319210"/>
    </source>
</evidence>
<dbReference type="RefSeq" id="WP_030884084.1">
    <property type="nucleotide sequence ID" value="NZ_BJMM01000006.1"/>
</dbReference>
<dbReference type="OrthoDB" id="4249439at2"/>
<protein>
    <submittedName>
        <fullName evidence="2">Uncharacterized protein</fullName>
    </submittedName>
</protein>
<feature type="transmembrane region" description="Helical" evidence="1">
    <location>
        <begin position="49"/>
        <end position="69"/>
    </location>
</feature>
<keyword evidence="3" id="KW-1185">Reference proteome</keyword>
<dbReference type="Proteomes" id="UP000319210">
    <property type="component" value="Unassembled WGS sequence"/>
</dbReference>
<dbReference type="Pfam" id="PF25637">
    <property type="entry name" value="DUF7942"/>
    <property type="match status" value="1"/>
</dbReference>
<keyword evidence="1" id="KW-0472">Membrane</keyword>
<keyword evidence="1" id="KW-1133">Transmembrane helix</keyword>
<dbReference type="EMBL" id="BJMM01000006">
    <property type="protein sequence ID" value="GEB49034.1"/>
    <property type="molecule type" value="Genomic_DNA"/>
</dbReference>
<feature type="transmembrane region" description="Helical" evidence="1">
    <location>
        <begin position="75"/>
        <end position="95"/>
    </location>
</feature>
<sequence length="110" mass="11567">MTAERRSLPHTLRRALTSVPALVYLAVCVGLTVWAAVVTAGDSSGESMAGVIPMLATLPLSLAVLALPLPEGPWAFLPPLLVCALVNAVFIGWCVRTLTERSVSRSGNRA</sequence>
<dbReference type="NCBIfam" id="NF046119">
    <property type="entry name" value="memb_SCO4225"/>
    <property type="match status" value="1"/>
</dbReference>
<dbReference type="InterPro" id="IPR057702">
    <property type="entry name" value="DUF7942"/>
</dbReference>
<comment type="caution">
    <text evidence="2">The sequence shown here is derived from an EMBL/GenBank/DDBJ whole genome shotgun (WGS) entry which is preliminary data.</text>
</comment>
<dbReference type="AlphaFoldDB" id="A0A4Y3QUG0"/>
<accession>A0A4Y3QUG0</accession>
<name>A0A4Y3QUG0_STRCI</name>
<organism evidence="2 3">
    <name type="scientific">Streptomyces cacaoi</name>
    <dbReference type="NCBI Taxonomy" id="1898"/>
    <lineage>
        <taxon>Bacteria</taxon>
        <taxon>Bacillati</taxon>
        <taxon>Actinomycetota</taxon>
        <taxon>Actinomycetes</taxon>
        <taxon>Kitasatosporales</taxon>
        <taxon>Streptomycetaceae</taxon>
        <taxon>Streptomyces</taxon>
    </lineage>
</organism>
<gene>
    <name evidence="2" type="ORF">SCA03_15850</name>
</gene>
<feature type="transmembrane region" description="Helical" evidence="1">
    <location>
        <begin position="15"/>
        <end position="37"/>
    </location>
</feature>
<keyword evidence="1" id="KW-0812">Transmembrane</keyword>
<evidence type="ECO:0000313" key="2">
    <source>
        <dbReference type="EMBL" id="GEB49034.1"/>
    </source>
</evidence>